<keyword evidence="2" id="KW-1185">Reference proteome</keyword>
<evidence type="ECO:0008006" key="3">
    <source>
        <dbReference type="Google" id="ProtNLM"/>
    </source>
</evidence>
<dbReference type="RefSeq" id="WP_207975808.1">
    <property type="nucleotide sequence ID" value="NZ_JAGDEL010000003.1"/>
</dbReference>
<reference evidence="1 2" key="1">
    <citation type="submission" date="2021-03" db="EMBL/GenBank/DDBJ databases">
        <title>Whole genome sequence of Metabacillus bambusae BG109.</title>
        <authorList>
            <person name="Jeong J.W."/>
        </authorList>
    </citation>
    <scope>NUCLEOTIDE SEQUENCE [LARGE SCALE GENOMIC DNA]</scope>
    <source>
        <strain evidence="1 2">BG109</strain>
    </source>
</reference>
<dbReference type="Gene3D" id="3.30.460.40">
    <property type="match status" value="1"/>
</dbReference>
<gene>
    <name evidence="1" type="ORF">I7822_05315</name>
</gene>
<protein>
    <recommendedName>
        <fullName evidence="3">Amino acid transporter</fullName>
    </recommendedName>
</protein>
<proteinExistence type="predicted"/>
<comment type="caution">
    <text evidence="1">The sequence shown here is derived from an EMBL/GenBank/DDBJ whole genome shotgun (WGS) entry which is preliminary data.</text>
</comment>
<evidence type="ECO:0000313" key="2">
    <source>
        <dbReference type="Proteomes" id="UP000663981"/>
    </source>
</evidence>
<dbReference type="Proteomes" id="UP000663981">
    <property type="component" value="Unassembled WGS sequence"/>
</dbReference>
<evidence type="ECO:0000313" key="1">
    <source>
        <dbReference type="EMBL" id="MBO1511100.1"/>
    </source>
</evidence>
<sequence>MRTDLDNWMPISVTEINNIFAEIPISWCIAGGWALDLHLGKQTREHSDIDVVIYRYEQQVLYQSLKENWVLYKAQNGKLIPWEAGEFLTSINDVWVSRNTDAPWSFQIMIVNSENNEWIYRREKSIKGAKNKLFLRTNDGIPYIKPEVQLLYKAGSSEIREKDFKDFQNILPHLVLEEREWLKSSLKTQFADGHNWIGYL</sequence>
<dbReference type="InterPro" id="IPR019646">
    <property type="entry name" value="Aminoglyc_AdlTrfase"/>
</dbReference>
<organism evidence="1 2">
    <name type="scientific">Metabacillus bambusae</name>
    <dbReference type="NCBI Taxonomy" id="2795218"/>
    <lineage>
        <taxon>Bacteria</taxon>
        <taxon>Bacillati</taxon>
        <taxon>Bacillota</taxon>
        <taxon>Bacilli</taxon>
        <taxon>Bacillales</taxon>
        <taxon>Bacillaceae</taxon>
        <taxon>Metabacillus</taxon>
    </lineage>
</organism>
<dbReference type="Pfam" id="PF10706">
    <property type="entry name" value="Aminoglyc_resit"/>
    <property type="match status" value="1"/>
</dbReference>
<name>A0ABS3MYW6_9BACI</name>
<accession>A0ABS3MYW6</accession>
<dbReference type="EMBL" id="JAGDEL010000003">
    <property type="protein sequence ID" value="MBO1511100.1"/>
    <property type="molecule type" value="Genomic_DNA"/>
</dbReference>